<keyword evidence="3" id="KW-1133">Transmembrane helix</keyword>
<sequence>MTSDARAGTQAEPDESKETAADDGVPAAAKTPVAGTPAASMGDYNLDRLERLRALLTAPIRIPESATAAAAEPAADGDDDYAAPVVEEAPVTGAVPVAPGTGAARVAPADASATSAKPAERSAERPATGATPRVSGSRNRRTWSDAFLERPVRALTAEELRDELAARLDAAEAATADVRTEALADVGALRDQVEVNETLVAELSDLLDSARVDAETARADAERSRSLALAAGRSATRSTVLAVVALLISLAGAAAGALLPL</sequence>
<protein>
    <submittedName>
        <fullName evidence="4">Uncharacterized protein</fullName>
    </submittedName>
</protein>
<proteinExistence type="predicted"/>
<evidence type="ECO:0000313" key="4">
    <source>
        <dbReference type="EMBL" id="MCF4120864.1"/>
    </source>
</evidence>
<dbReference type="RefSeq" id="WP_236088634.1">
    <property type="nucleotide sequence ID" value="NZ_JAKGSG010000025.1"/>
</dbReference>
<dbReference type="AlphaFoldDB" id="A0AA41QEZ3"/>
<name>A0AA41QEZ3_9MICO</name>
<reference evidence="4" key="1">
    <citation type="submission" date="2022-01" db="EMBL/GenBank/DDBJ databases">
        <title>Antribacter sp. nov., isolated from Guizhou of China.</title>
        <authorList>
            <person name="Chengliang C."/>
            <person name="Ya Z."/>
        </authorList>
    </citation>
    <scope>NUCLEOTIDE SEQUENCE</scope>
    <source>
        <strain evidence="4">KLBMP 9083</strain>
    </source>
</reference>
<feature type="region of interest" description="Disordered" evidence="2">
    <location>
        <begin position="105"/>
        <end position="139"/>
    </location>
</feature>
<dbReference type="EMBL" id="JAKGSG010000025">
    <property type="protein sequence ID" value="MCF4120864.1"/>
    <property type="molecule type" value="Genomic_DNA"/>
</dbReference>
<keyword evidence="3" id="KW-0812">Transmembrane</keyword>
<dbReference type="Proteomes" id="UP001165405">
    <property type="component" value="Unassembled WGS sequence"/>
</dbReference>
<gene>
    <name evidence="4" type="ORF">L1785_07715</name>
</gene>
<evidence type="ECO:0000256" key="1">
    <source>
        <dbReference type="SAM" id="Coils"/>
    </source>
</evidence>
<feature type="coiled-coil region" evidence="1">
    <location>
        <begin position="154"/>
        <end position="220"/>
    </location>
</feature>
<keyword evidence="5" id="KW-1185">Reference proteome</keyword>
<accession>A0AA41QEZ3</accession>
<keyword evidence="3" id="KW-0472">Membrane</keyword>
<evidence type="ECO:0000256" key="3">
    <source>
        <dbReference type="SAM" id="Phobius"/>
    </source>
</evidence>
<organism evidence="4 5">
    <name type="scientific">Antribacter soli</name>
    <dbReference type="NCBI Taxonomy" id="2910976"/>
    <lineage>
        <taxon>Bacteria</taxon>
        <taxon>Bacillati</taxon>
        <taxon>Actinomycetota</taxon>
        <taxon>Actinomycetes</taxon>
        <taxon>Micrococcales</taxon>
        <taxon>Promicromonosporaceae</taxon>
        <taxon>Antribacter</taxon>
    </lineage>
</organism>
<evidence type="ECO:0000256" key="2">
    <source>
        <dbReference type="SAM" id="MobiDB-lite"/>
    </source>
</evidence>
<feature type="region of interest" description="Disordered" evidence="2">
    <location>
        <begin position="1"/>
        <end position="43"/>
    </location>
</feature>
<keyword evidence="1" id="KW-0175">Coiled coil</keyword>
<comment type="caution">
    <text evidence="4">The sequence shown here is derived from an EMBL/GenBank/DDBJ whole genome shotgun (WGS) entry which is preliminary data.</text>
</comment>
<evidence type="ECO:0000313" key="5">
    <source>
        <dbReference type="Proteomes" id="UP001165405"/>
    </source>
</evidence>
<feature type="transmembrane region" description="Helical" evidence="3">
    <location>
        <begin position="240"/>
        <end position="259"/>
    </location>
</feature>